<evidence type="ECO:0000313" key="2">
    <source>
        <dbReference type="Proteomes" id="UP001239111"/>
    </source>
</evidence>
<name>A0ACC2P0F8_9HYME</name>
<reference evidence="1" key="1">
    <citation type="submission" date="2023-04" db="EMBL/GenBank/DDBJ databases">
        <title>A chromosome-level genome assembly of the parasitoid wasp Eretmocerus hayati.</title>
        <authorList>
            <person name="Zhong Y."/>
            <person name="Liu S."/>
            <person name="Liu Y."/>
        </authorList>
    </citation>
    <scope>NUCLEOTIDE SEQUENCE</scope>
    <source>
        <strain evidence="1">ZJU_SS_LIU_2023</strain>
    </source>
</reference>
<proteinExistence type="predicted"/>
<keyword evidence="2" id="KW-1185">Reference proteome</keyword>
<sequence length="458" mass="52699">MPQICEIPSLPNHQLQITSYELFSSSKLFEKENLVKSAKICHHLGLPEVSQLIKREKNHTTYDLLLVHDVSTSSCFTAIGYLLNIPVVNIVTTKLNPRLDEFVGNPSNLALPASNCWDSNGLTLWSRLQNFRRNLAEINFHSKKVNPEENIVKSYFGYDFPSFAVLEKTISLILTNSHYTFNGIVPKVPAVVEIGGIHIVNDTSPMSQDLKTLLDNSKDGFIYFSLGSMTLIESFPDDLLQKFLNVFRKIPSITIIMRVQKPELMPDNLPHNIYMQPWLPQQKIIQHKNIKGFVTHGGAHGVQEAVYHAVPMICIPLYYEQDTNCEIVDKKNIGLRLDLQDSQLAFDHAFKEISSNAVFKEQIHKLSAQYRDRPRSPSEEAVYWIEYIIRHGPKALRSPIIDLPWWQKETLDIYALFLVLFGTIVILTTLMLRFLFTLLIRMEKPFEWSFERSQKKIK</sequence>
<evidence type="ECO:0000313" key="1">
    <source>
        <dbReference type="EMBL" id="KAJ8675927.1"/>
    </source>
</evidence>
<protein>
    <submittedName>
        <fullName evidence="1">Uncharacterized protein</fullName>
    </submittedName>
</protein>
<dbReference type="Proteomes" id="UP001239111">
    <property type="component" value="Chromosome 2"/>
</dbReference>
<organism evidence="1 2">
    <name type="scientific">Eretmocerus hayati</name>
    <dbReference type="NCBI Taxonomy" id="131215"/>
    <lineage>
        <taxon>Eukaryota</taxon>
        <taxon>Metazoa</taxon>
        <taxon>Ecdysozoa</taxon>
        <taxon>Arthropoda</taxon>
        <taxon>Hexapoda</taxon>
        <taxon>Insecta</taxon>
        <taxon>Pterygota</taxon>
        <taxon>Neoptera</taxon>
        <taxon>Endopterygota</taxon>
        <taxon>Hymenoptera</taxon>
        <taxon>Apocrita</taxon>
        <taxon>Proctotrupomorpha</taxon>
        <taxon>Chalcidoidea</taxon>
        <taxon>Aphelinidae</taxon>
        <taxon>Aphelininae</taxon>
        <taxon>Eretmocerus</taxon>
    </lineage>
</organism>
<gene>
    <name evidence="1" type="ORF">QAD02_011713</name>
</gene>
<comment type="caution">
    <text evidence="1">The sequence shown here is derived from an EMBL/GenBank/DDBJ whole genome shotgun (WGS) entry which is preliminary data.</text>
</comment>
<dbReference type="EMBL" id="CM056742">
    <property type="protein sequence ID" value="KAJ8675927.1"/>
    <property type="molecule type" value="Genomic_DNA"/>
</dbReference>
<accession>A0ACC2P0F8</accession>